<evidence type="ECO:0000313" key="4">
    <source>
        <dbReference type="Proteomes" id="UP000663860"/>
    </source>
</evidence>
<organism evidence="3 4">
    <name type="scientific">Adineta steineri</name>
    <dbReference type="NCBI Taxonomy" id="433720"/>
    <lineage>
        <taxon>Eukaryota</taxon>
        <taxon>Metazoa</taxon>
        <taxon>Spiralia</taxon>
        <taxon>Gnathifera</taxon>
        <taxon>Rotifera</taxon>
        <taxon>Eurotatoria</taxon>
        <taxon>Bdelloidea</taxon>
        <taxon>Adinetida</taxon>
        <taxon>Adinetidae</taxon>
        <taxon>Adineta</taxon>
    </lineage>
</organism>
<proteinExistence type="inferred from homology"/>
<comment type="caution">
    <text evidence="3">The sequence shown here is derived from an EMBL/GenBank/DDBJ whole genome shotgun (WGS) entry which is preliminary data.</text>
</comment>
<dbReference type="Gene3D" id="3.40.1000.50">
    <property type="entry name" value="Repressor of RNA polymerase III transcription Maf1"/>
    <property type="match status" value="1"/>
</dbReference>
<dbReference type="GO" id="GO:0016480">
    <property type="term" value="P:negative regulation of transcription by RNA polymerase III"/>
    <property type="evidence" value="ECO:0007669"/>
    <property type="project" value="InterPro"/>
</dbReference>
<name>A0A815V483_9BILA</name>
<evidence type="ECO:0000256" key="2">
    <source>
        <dbReference type="ARBA" id="ARBA00020829"/>
    </source>
</evidence>
<feature type="non-terminal residue" evidence="3">
    <location>
        <position position="1"/>
    </location>
</feature>
<dbReference type="GO" id="GO:0005634">
    <property type="term" value="C:nucleus"/>
    <property type="evidence" value="ECO:0007669"/>
    <property type="project" value="TreeGrafter"/>
</dbReference>
<accession>A0A815V483</accession>
<dbReference type="GO" id="GO:0000994">
    <property type="term" value="F:RNA polymerase III core binding"/>
    <property type="evidence" value="ECO:0007669"/>
    <property type="project" value="TreeGrafter"/>
</dbReference>
<comment type="similarity">
    <text evidence="1">Belongs to the MAF1 family.</text>
</comment>
<protein>
    <recommendedName>
        <fullName evidence="2">Repressor of RNA polymerase III transcription MAF1 homolog</fullName>
    </recommendedName>
</protein>
<dbReference type="Pfam" id="PF09174">
    <property type="entry name" value="Maf1"/>
    <property type="match status" value="1"/>
</dbReference>
<dbReference type="EMBL" id="CAJNOE010006252">
    <property type="protein sequence ID" value="CAF1522945.1"/>
    <property type="molecule type" value="Genomic_DNA"/>
</dbReference>
<evidence type="ECO:0000313" key="3">
    <source>
        <dbReference type="EMBL" id="CAF1522945.1"/>
    </source>
</evidence>
<dbReference type="PANTHER" id="PTHR22504:SF0">
    <property type="entry name" value="REPRESSOR OF RNA POLYMERASE III TRANSCRIPTION MAF1 HOMOLOG"/>
    <property type="match status" value="1"/>
</dbReference>
<dbReference type="Proteomes" id="UP000663860">
    <property type="component" value="Unassembled WGS sequence"/>
</dbReference>
<dbReference type="InterPro" id="IPR038564">
    <property type="entry name" value="Maf1_sf"/>
</dbReference>
<sequence length="52" mass="6142">YRPDGTSDPFSESGIIWSFNFFFYNRKLRRILFLTCRADCKTSTNNGVPWIC</sequence>
<evidence type="ECO:0000256" key="1">
    <source>
        <dbReference type="ARBA" id="ARBA00006231"/>
    </source>
</evidence>
<reference evidence="3" key="1">
    <citation type="submission" date="2021-02" db="EMBL/GenBank/DDBJ databases">
        <authorList>
            <person name="Nowell W R."/>
        </authorList>
    </citation>
    <scope>NUCLEOTIDE SEQUENCE</scope>
</reference>
<dbReference type="InterPro" id="IPR015257">
    <property type="entry name" value="Maf1"/>
</dbReference>
<gene>
    <name evidence="3" type="ORF">IZO911_LOCUS45899</name>
</gene>
<dbReference type="AlphaFoldDB" id="A0A815V483"/>
<dbReference type="PANTHER" id="PTHR22504">
    <property type="entry name" value="REPRESSOR OF RNA POLYMERASE III TRANSCRIPTION MAF1"/>
    <property type="match status" value="1"/>
</dbReference>